<gene>
    <name evidence="2" type="ORF">COX35_02765</name>
</gene>
<dbReference type="Proteomes" id="UP000229952">
    <property type="component" value="Unassembled WGS sequence"/>
</dbReference>
<dbReference type="InterPro" id="IPR012340">
    <property type="entry name" value="NA-bd_OB-fold"/>
</dbReference>
<dbReference type="SUPFAM" id="SSF50249">
    <property type="entry name" value="Nucleic acid-binding proteins"/>
    <property type="match status" value="1"/>
</dbReference>
<dbReference type="EMBL" id="PCRQ01000077">
    <property type="protein sequence ID" value="PIP24074.1"/>
    <property type="molecule type" value="Genomic_DNA"/>
</dbReference>
<sequence length="64" mass="7400">MDLSTPIWEIPRVGPKTQKRLKKLGIKNVRDLLFHFPHRYEDFSDIIPISKAEPGKIVCVQGEI</sequence>
<reference evidence="2 3" key="1">
    <citation type="submission" date="2017-09" db="EMBL/GenBank/DDBJ databases">
        <title>Depth-based differentiation of microbial function through sediment-hosted aquifers and enrichment of novel symbionts in the deep terrestrial subsurface.</title>
        <authorList>
            <person name="Probst A.J."/>
            <person name="Ladd B."/>
            <person name="Jarett J.K."/>
            <person name="Geller-Mcgrath D.E."/>
            <person name="Sieber C.M."/>
            <person name="Emerson J.B."/>
            <person name="Anantharaman K."/>
            <person name="Thomas B.C."/>
            <person name="Malmstrom R."/>
            <person name="Stieglmeier M."/>
            <person name="Klingl A."/>
            <person name="Woyke T."/>
            <person name="Ryan C.M."/>
            <person name="Banfield J.F."/>
        </authorList>
    </citation>
    <scope>NUCLEOTIDE SEQUENCE [LARGE SCALE GENOMIC DNA]</scope>
    <source>
        <strain evidence="2">CG23_combo_of_CG06-09_8_20_14_all_37_18</strain>
    </source>
</reference>
<evidence type="ECO:0000313" key="3">
    <source>
        <dbReference type="Proteomes" id="UP000229952"/>
    </source>
</evidence>
<dbReference type="InterPro" id="IPR033454">
    <property type="entry name" value="RecG_wedge"/>
</dbReference>
<dbReference type="Pfam" id="PF17191">
    <property type="entry name" value="RecG_wedge"/>
    <property type="match status" value="1"/>
</dbReference>
<accession>A0A2G9YXT4</accession>
<dbReference type="AlphaFoldDB" id="A0A2G9YXT4"/>
<proteinExistence type="predicted"/>
<feature type="domain" description="RecG wedge" evidence="1">
    <location>
        <begin position="10"/>
        <end position="64"/>
    </location>
</feature>
<feature type="non-terminal residue" evidence="2">
    <location>
        <position position="64"/>
    </location>
</feature>
<dbReference type="Gene3D" id="1.10.150.20">
    <property type="entry name" value="5' to 3' exonuclease, C-terminal subdomain"/>
    <property type="match status" value="1"/>
</dbReference>
<evidence type="ECO:0000313" key="2">
    <source>
        <dbReference type="EMBL" id="PIP24074.1"/>
    </source>
</evidence>
<protein>
    <recommendedName>
        <fullName evidence="1">RecG wedge domain-containing protein</fullName>
    </recommendedName>
</protein>
<name>A0A2G9YXT4_9BACT</name>
<evidence type="ECO:0000259" key="1">
    <source>
        <dbReference type="Pfam" id="PF17191"/>
    </source>
</evidence>
<organism evidence="2 3">
    <name type="scientific">Candidatus Nealsonbacteria bacterium CG23_combo_of_CG06-09_8_20_14_all_37_18</name>
    <dbReference type="NCBI Taxonomy" id="1974720"/>
    <lineage>
        <taxon>Bacteria</taxon>
        <taxon>Candidatus Nealsoniibacteriota</taxon>
    </lineage>
</organism>
<comment type="caution">
    <text evidence="2">The sequence shown here is derived from an EMBL/GenBank/DDBJ whole genome shotgun (WGS) entry which is preliminary data.</text>
</comment>